<keyword evidence="6" id="KW-1185">Reference proteome</keyword>
<reference evidence="5 6" key="1">
    <citation type="journal article" date="2024" name="Commun. Biol.">
        <title>Comparative genomic analysis of thermophilic fungi reveals convergent evolutionary adaptations and gene losses.</title>
        <authorList>
            <person name="Steindorff A.S."/>
            <person name="Aguilar-Pontes M.V."/>
            <person name="Robinson A.J."/>
            <person name="Andreopoulos B."/>
            <person name="LaButti K."/>
            <person name="Kuo A."/>
            <person name="Mondo S."/>
            <person name="Riley R."/>
            <person name="Otillar R."/>
            <person name="Haridas S."/>
            <person name="Lipzen A."/>
            <person name="Grimwood J."/>
            <person name="Schmutz J."/>
            <person name="Clum A."/>
            <person name="Reid I.D."/>
            <person name="Moisan M.C."/>
            <person name="Butler G."/>
            <person name="Nguyen T.T.M."/>
            <person name="Dewar K."/>
            <person name="Conant G."/>
            <person name="Drula E."/>
            <person name="Henrissat B."/>
            <person name="Hansel C."/>
            <person name="Singer S."/>
            <person name="Hutchinson M.I."/>
            <person name="de Vries R.P."/>
            <person name="Natvig D.O."/>
            <person name="Powell A.J."/>
            <person name="Tsang A."/>
            <person name="Grigoriev I.V."/>
        </authorList>
    </citation>
    <scope>NUCLEOTIDE SEQUENCE [LARGE SCALE GENOMIC DNA]</scope>
    <source>
        <strain evidence="5 6">CBS 494.80</strain>
    </source>
</reference>
<dbReference type="Proteomes" id="UP001595075">
    <property type="component" value="Unassembled WGS sequence"/>
</dbReference>
<feature type="coiled-coil region" evidence="3">
    <location>
        <begin position="24"/>
        <end position="51"/>
    </location>
</feature>
<name>A0ABR4CQE5_9HELO</name>
<dbReference type="InterPro" id="IPR015943">
    <property type="entry name" value="WD40/YVTN_repeat-like_dom_sf"/>
</dbReference>
<keyword evidence="3" id="KW-0175">Coiled coil</keyword>
<dbReference type="SUPFAM" id="SSF50969">
    <property type="entry name" value="YVTN repeat-like/Quinoprotein amine dehydrogenase"/>
    <property type="match status" value="1"/>
</dbReference>
<accession>A0ABR4CQE5</accession>
<evidence type="ECO:0000256" key="3">
    <source>
        <dbReference type="SAM" id="Coils"/>
    </source>
</evidence>
<protein>
    <recommendedName>
        <fullName evidence="7">Fungal N-terminal domain-containing protein</fullName>
    </recommendedName>
</protein>
<keyword evidence="2" id="KW-0677">Repeat</keyword>
<comment type="caution">
    <text evidence="5">The sequence shown here is derived from an EMBL/GenBank/DDBJ whole genome shotgun (WGS) entry which is preliminary data.</text>
</comment>
<evidence type="ECO:0000313" key="6">
    <source>
        <dbReference type="Proteomes" id="UP001595075"/>
    </source>
</evidence>
<feature type="compositionally biased region" description="Polar residues" evidence="4">
    <location>
        <begin position="244"/>
        <end position="258"/>
    </location>
</feature>
<evidence type="ECO:0008006" key="7">
    <source>
        <dbReference type="Google" id="ProtNLM"/>
    </source>
</evidence>
<evidence type="ECO:0000313" key="5">
    <source>
        <dbReference type="EMBL" id="KAL2072027.1"/>
    </source>
</evidence>
<keyword evidence="1" id="KW-0853">WD repeat</keyword>
<feature type="region of interest" description="Disordered" evidence="4">
    <location>
        <begin position="241"/>
        <end position="260"/>
    </location>
</feature>
<evidence type="ECO:0000256" key="1">
    <source>
        <dbReference type="ARBA" id="ARBA00022574"/>
    </source>
</evidence>
<organism evidence="5 6">
    <name type="scientific">Oculimacula yallundae</name>
    <dbReference type="NCBI Taxonomy" id="86028"/>
    <lineage>
        <taxon>Eukaryota</taxon>
        <taxon>Fungi</taxon>
        <taxon>Dikarya</taxon>
        <taxon>Ascomycota</taxon>
        <taxon>Pezizomycotina</taxon>
        <taxon>Leotiomycetes</taxon>
        <taxon>Helotiales</taxon>
        <taxon>Ploettnerulaceae</taxon>
        <taxon>Oculimacula</taxon>
    </lineage>
</organism>
<evidence type="ECO:0000256" key="4">
    <source>
        <dbReference type="SAM" id="MobiDB-lite"/>
    </source>
</evidence>
<dbReference type="Gene3D" id="2.130.10.10">
    <property type="entry name" value="YVTN repeat-like/Quinoprotein amine dehydrogenase"/>
    <property type="match status" value="2"/>
</dbReference>
<evidence type="ECO:0000256" key="2">
    <source>
        <dbReference type="ARBA" id="ARBA00022737"/>
    </source>
</evidence>
<dbReference type="EMBL" id="JAZHXI010000004">
    <property type="protein sequence ID" value="KAL2072027.1"/>
    <property type="molecule type" value="Genomic_DNA"/>
</dbReference>
<dbReference type="PANTHER" id="PTHR22847:SF637">
    <property type="entry name" value="WD REPEAT DOMAIN 5B"/>
    <property type="match status" value="1"/>
</dbReference>
<sequence>MDPLSITTACVSLGGTIGPLSLKINTFVREVRDARSDMEAVKKELGSLELVLGIVEDEFKQFESPGYKPALVKQVHGILASCGDILKDIEKTLEKFSRNRLRNKLKWAISGREDINKMRSYLQGHTAALDIVIEMIHLRLSQEIKQDTSAIRVELRTEASAIKNDTTQILAEIAILRSQLPVNADQIPNPHGIILGRYLDNLETYTESLADPNEDFDSALGLGDEEDLSSGLNRLEIGADSQGRYAQQSASPGSQVQTAPLPEPKFVKQLDLKMPGRRHGKTIWHLAFSADGKKLAAILNEQYRGSKSDDSVGIWDVATGVFLEEFKNADFFCDLKDLIRPENIYYVAFSPATNTMLAWASPFGVVLTRDSARETILRFPSDVWLAFHPTFKFTFSHDGLLLSALCISLDKTTQRIQTWDVETGACLYSLDSRSSSPGRVVDSWQPVNSWQPCSIAFSPDSCLLVVMLVKRRTDYSWPRDSWVVVWDLARRQKRSDIVLLATSIVGVVFRHTDNAWSTSFISRKLKRKSLIYLPIEKDEEIKLLDLATPEESWNKLRSNFAWSRPITRDGIRPGQETRFVWSGLLGDIISPDGRFITTTPRNRRDQARSTTMSIRETTAHTHKSVSCGTFDKNHCEFKFSPDSRVLASYNYEYKRIEIWKLATH</sequence>
<dbReference type="PANTHER" id="PTHR22847">
    <property type="entry name" value="WD40 REPEAT PROTEIN"/>
    <property type="match status" value="1"/>
</dbReference>
<gene>
    <name evidence="5" type="ORF">VTL71DRAFT_11370</name>
</gene>
<proteinExistence type="predicted"/>
<dbReference type="InterPro" id="IPR011044">
    <property type="entry name" value="Quino_amine_DH_bsu"/>
</dbReference>